<protein>
    <recommendedName>
        <fullName evidence="3">STAS/SEC14 domain-containing protein</fullName>
    </recommendedName>
</protein>
<accession>A0ABW3P1L2</accession>
<sequence length="128" mass="14149">MITVTTRPEHKMVVAHMSGLLTVDEIRQFERDEHEAIRSMGCRSGEYLVLIDTVGSVIQTQDVVAALQDIVQNGRFKAKRTAVVRPGPLARMQAQRILARDNSRIVNTAEEGLAWLLSPDEGGAPLQT</sequence>
<name>A0ABW3P1L2_9SPHN</name>
<evidence type="ECO:0008006" key="3">
    <source>
        <dbReference type="Google" id="ProtNLM"/>
    </source>
</evidence>
<evidence type="ECO:0000313" key="1">
    <source>
        <dbReference type="EMBL" id="MFD1105839.1"/>
    </source>
</evidence>
<evidence type="ECO:0000313" key="2">
    <source>
        <dbReference type="Proteomes" id="UP001597203"/>
    </source>
</evidence>
<gene>
    <name evidence="1" type="ORF">ACFQ24_13305</name>
</gene>
<dbReference type="Proteomes" id="UP001597203">
    <property type="component" value="Unassembled WGS sequence"/>
</dbReference>
<keyword evidence="2" id="KW-1185">Reference proteome</keyword>
<dbReference type="RefSeq" id="WP_380911952.1">
    <property type="nucleotide sequence ID" value="NZ_JBHTLS010000128.1"/>
</dbReference>
<comment type="caution">
    <text evidence="1">The sequence shown here is derived from an EMBL/GenBank/DDBJ whole genome shotgun (WGS) entry which is preliminary data.</text>
</comment>
<proteinExistence type="predicted"/>
<organism evidence="1 2">
    <name type="scientific">Sphingobium olei</name>
    <dbReference type="NCBI Taxonomy" id="420955"/>
    <lineage>
        <taxon>Bacteria</taxon>
        <taxon>Pseudomonadati</taxon>
        <taxon>Pseudomonadota</taxon>
        <taxon>Alphaproteobacteria</taxon>
        <taxon>Sphingomonadales</taxon>
        <taxon>Sphingomonadaceae</taxon>
        <taxon>Sphingobium</taxon>
    </lineage>
</organism>
<reference evidence="2" key="1">
    <citation type="journal article" date="2019" name="Int. J. Syst. Evol. Microbiol.">
        <title>The Global Catalogue of Microorganisms (GCM) 10K type strain sequencing project: providing services to taxonomists for standard genome sequencing and annotation.</title>
        <authorList>
            <consortium name="The Broad Institute Genomics Platform"/>
            <consortium name="The Broad Institute Genome Sequencing Center for Infectious Disease"/>
            <person name="Wu L."/>
            <person name="Ma J."/>
        </authorList>
    </citation>
    <scope>NUCLEOTIDE SEQUENCE [LARGE SCALE GENOMIC DNA]</scope>
    <source>
        <strain evidence="2">CCUG 54329</strain>
    </source>
</reference>
<dbReference type="EMBL" id="JBHTLS010000128">
    <property type="protein sequence ID" value="MFD1105839.1"/>
    <property type="molecule type" value="Genomic_DNA"/>
</dbReference>